<feature type="domain" description="Copper amine oxidase-like N-terminal" evidence="1">
    <location>
        <begin position="226"/>
        <end position="315"/>
    </location>
</feature>
<dbReference type="Gene3D" id="3.30.457.10">
    <property type="entry name" value="Copper amine oxidase-like, N-terminal domain"/>
    <property type="match status" value="1"/>
</dbReference>
<dbReference type="Proteomes" id="UP000070442">
    <property type="component" value="Unassembled WGS sequence"/>
</dbReference>
<evidence type="ECO:0000313" key="3">
    <source>
        <dbReference type="Proteomes" id="UP000070442"/>
    </source>
</evidence>
<dbReference type="SUPFAM" id="SSF55383">
    <property type="entry name" value="Copper amine oxidase, domain N"/>
    <property type="match status" value="1"/>
</dbReference>
<dbReference type="STRING" id="755172.HMPREF1863_00619"/>
<dbReference type="OrthoDB" id="357294at2"/>
<proteinExistence type="predicted"/>
<dbReference type="InterPro" id="IPR012854">
    <property type="entry name" value="Cu_amine_oxidase-like_N"/>
</dbReference>
<comment type="caution">
    <text evidence="2">The sequence shown here is derived from an EMBL/GenBank/DDBJ whole genome shotgun (WGS) entry which is preliminary data.</text>
</comment>
<name>A0A134AHE8_9FIRM</name>
<evidence type="ECO:0000259" key="1">
    <source>
        <dbReference type="Pfam" id="PF07833"/>
    </source>
</evidence>
<keyword evidence="3" id="KW-1185">Reference proteome</keyword>
<dbReference type="RefSeq" id="WP_068367198.1">
    <property type="nucleotide sequence ID" value="NZ_KQ960172.1"/>
</dbReference>
<organism evidence="2 3">
    <name type="scientific">Aedoeadaptatus coxii</name>
    <dbReference type="NCBI Taxonomy" id="755172"/>
    <lineage>
        <taxon>Bacteria</taxon>
        <taxon>Bacillati</taxon>
        <taxon>Bacillota</taxon>
        <taxon>Tissierellia</taxon>
        <taxon>Tissierellales</taxon>
        <taxon>Peptoniphilaceae</taxon>
        <taxon>Aedoeadaptatus</taxon>
    </lineage>
</organism>
<reference evidence="3" key="1">
    <citation type="submission" date="2016-01" db="EMBL/GenBank/DDBJ databases">
        <authorList>
            <person name="Mitreva M."/>
            <person name="Pepin K.H."/>
            <person name="Mihindukulasuriya K.A."/>
            <person name="Fulton R."/>
            <person name="Fronick C."/>
            <person name="O'Laughlin M."/>
            <person name="Miner T."/>
            <person name="Herter B."/>
            <person name="Rosa B.A."/>
            <person name="Cordes M."/>
            <person name="Tomlinson C."/>
            <person name="Wollam A."/>
            <person name="Palsikar V.B."/>
            <person name="Mardis E.R."/>
            <person name="Wilson R.K."/>
        </authorList>
    </citation>
    <scope>NUCLEOTIDE SEQUENCE [LARGE SCALE GENOMIC DNA]</scope>
    <source>
        <strain evidence="3">DNF00729</strain>
    </source>
</reference>
<gene>
    <name evidence="2" type="ORF">HMPREF1863_00619</name>
</gene>
<sequence length="317" mass="36303">MMKKTRTIFLLLIVLFVLPFSLGMKTANNQKKDTKKEQQTDDNVINTMLSSKPGADPLTLVAGSDDYLILEHYCGLLILDRNFLEPVAEIPAKDIELKTQGDEAFSYSLDGNTLYLKRMGSGKSFTFNIADKVLQVEQNKDQMNRMDSFKSLSKDRLEEVLGRKCNAQGIQGDNWIFILIPDPNKLGNSQLMIVDQDTGSKRTKNLRDLVETKHNVSIFLDEKTLNSKGFMEKGRVYLPLRSILEGQGYEINWNQKDSSIVIKNKNQKILMVPDGQRYCLIKEGEKRSYDFYVRENRTYLSQKFFKEIAGLNLSVNK</sequence>
<dbReference type="AlphaFoldDB" id="A0A134AHE8"/>
<dbReference type="EMBL" id="LSDG01000022">
    <property type="protein sequence ID" value="KXB67147.1"/>
    <property type="molecule type" value="Genomic_DNA"/>
</dbReference>
<dbReference type="Pfam" id="PF07833">
    <property type="entry name" value="Cu_amine_oxidN1"/>
    <property type="match status" value="1"/>
</dbReference>
<accession>A0A134AHE8</accession>
<evidence type="ECO:0000313" key="2">
    <source>
        <dbReference type="EMBL" id="KXB67147.1"/>
    </source>
</evidence>
<protein>
    <submittedName>
        <fullName evidence="2">Copper amine oxidase domain protein</fullName>
    </submittedName>
</protein>
<dbReference type="PATRIC" id="fig|755172.3.peg.591"/>
<dbReference type="InterPro" id="IPR036582">
    <property type="entry name" value="Mao_N_sf"/>
</dbReference>